<dbReference type="Pfam" id="PF01120">
    <property type="entry name" value="Alpha_L_fucos"/>
    <property type="match status" value="1"/>
</dbReference>
<keyword evidence="4" id="KW-0732">Signal</keyword>
<dbReference type="EMBL" id="JAPZED010000022">
    <property type="protein sequence ID" value="MCZ7695112.1"/>
    <property type="molecule type" value="Genomic_DNA"/>
</dbReference>
<reference evidence="9 10" key="1">
    <citation type="journal article" date="2017" name="Genome Med.">
        <title>A novel Ruminococcus gnavus clade enriched in inflammatory bowel disease patients.</title>
        <authorList>
            <person name="Hall A.B."/>
            <person name="Yassour M."/>
            <person name="Sauk J."/>
            <person name="Garner A."/>
            <person name="Jiang X."/>
            <person name="Arthur T."/>
            <person name="Lagoudas G.K."/>
            <person name="Vatanen T."/>
            <person name="Fornelos N."/>
            <person name="Wilson R."/>
            <person name="Bertha M."/>
            <person name="Cohen M."/>
            <person name="Garber J."/>
            <person name="Khalili H."/>
            <person name="Gevers D."/>
            <person name="Ananthakrishnan A.N."/>
            <person name="Kugathasan S."/>
            <person name="Lander E.S."/>
            <person name="Blainey P."/>
            <person name="Vlamakis H."/>
            <person name="Xavier R.J."/>
            <person name="Huttenhower C."/>
        </authorList>
    </citation>
    <scope>NUCLEOTIDE SEQUENCE [LARGE SCALE GENOMIC DNA]</scope>
    <source>
        <strain evidence="9 10">RJX1118</strain>
    </source>
</reference>
<dbReference type="InterPro" id="IPR057739">
    <property type="entry name" value="Glyco_hydro_29_N"/>
</dbReference>
<evidence type="ECO:0000259" key="7">
    <source>
        <dbReference type="Pfam" id="PF01120"/>
    </source>
</evidence>
<accession>A0A2N5NH43</accession>
<dbReference type="InterPro" id="IPR016286">
    <property type="entry name" value="FUC_metazoa-typ"/>
</dbReference>
<dbReference type="PRINTS" id="PR00741">
    <property type="entry name" value="GLHYDRLASE29"/>
</dbReference>
<evidence type="ECO:0000256" key="5">
    <source>
        <dbReference type="ARBA" id="ARBA00022801"/>
    </source>
</evidence>
<dbReference type="EMBL" id="NIHM01000013">
    <property type="protein sequence ID" value="PLT54363.1"/>
    <property type="molecule type" value="Genomic_DNA"/>
</dbReference>
<evidence type="ECO:0000313" key="8">
    <source>
        <dbReference type="EMBL" id="MCZ7695112.1"/>
    </source>
</evidence>
<comment type="caution">
    <text evidence="9">The sequence shown here is derived from an EMBL/GenBank/DDBJ whole genome shotgun (WGS) entry which is preliminary data.</text>
</comment>
<proteinExistence type="inferred from homology"/>
<dbReference type="GO" id="GO:0005764">
    <property type="term" value="C:lysosome"/>
    <property type="evidence" value="ECO:0007669"/>
    <property type="project" value="TreeGrafter"/>
</dbReference>
<evidence type="ECO:0000313" key="10">
    <source>
        <dbReference type="Proteomes" id="UP000234849"/>
    </source>
</evidence>
<keyword evidence="5" id="KW-0378">Hydrolase</keyword>
<evidence type="ECO:0000256" key="6">
    <source>
        <dbReference type="ARBA" id="ARBA00023295"/>
    </source>
</evidence>
<dbReference type="PANTHER" id="PTHR10030">
    <property type="entry name" value="ALPHA-L-FUCOSIDASE"/>
    <property type="match status" value="1"/>
</dbReference>
<comment type="similarity">
    <text evidence="2">Belongs to the glycosyl hydrolase 29 family.</text>
</comment>
<evidence type="ECO:0000256" key="3">
    <source>
        <dbReference type="ARBA" id="ARBA00012662"/>
    </source>
</evidence>
<organism evidence="9 10">
    <name type="scientific">Mediterraneibacter gnavus</name>
    <name type="common">Ruminococcus gnavus</name>
    <dbReference type="NCBI Taxonomy" id="33038"/>
    <lineage>
        <taxon>Bacteria</taxon>
        <taxon>Bacillati</taxon>
        <taxon>Bacillota</taxon>
        <taxon>Clostridia</taxon>
        <taxon>Lachnospirales</taxon>
        <taxon>Lachnospiraceae</taxon>
        <taxon>Mediterraneibacter</taxon>
    </lineage>
</organism>
<evidence type="ECO:0000256" key="1">
    <source>
        <dbReference type="ARBA" id="ARBA00004071"/>
    </source>
</evidence>
<gene>
    <name evidence="9" type="ORF">CDL18_10275</name>
    <name evidence="8" type="ORF">O8D18_13950</name>
</gene>
<dbReference type="PIRSF" id="PIRSF001092">
    <property type="entry name" value="Alpha-L-fucosidase"/>
    <property type="match status" value="1"/>
</dbReference>
<dbReference type="Gene3D" id="3.20.20.80">
    <property type="entry name" value="Glycosidases"/>
    <property type="match status" value="1"/>
</dbReference>
<evidence type="ECO:0000313" key="9">
    <source>
        <dbReference type="EMBL" id="PLT54363.1"/>
    </source>
</evidence>
<dbReference type="AlphaFoldDB" id="A0A2N5NH43"/>
<dbReference type="InterPro" id="IPR017853">
    <property type="entry name" value="GH"/>
</dbReference>
<dbReference type="GO" id="GO:0006004">
    <property type="term" value="P:fucose metabolic process"/>
    <property type="evidence" value="ECO:0007669"/>
    <property type="project" value="InterPro"/>
</dbReference>
<dbReference type="SMART" id="SM00812">
    <property type="entry name" value="Alpha_L_fucos"/>
    <property type="match status" value="1"/>
</dbReference>
<dbReference type="EC" id="3.2.1.51" evidence="3"/>
<sequence length="443" mass="51653">MKESWEKLDQRKIPEWFQRAKFGIFIHWGPYSVPAYRSVNNEQFGSYAEWYYASVYGTYRNQDQEFHKRMYGDSDYREFGKQFHAELFDPEYLADLIQKSGAKYMVLTTKHHDGYCMWPTKNPYKKGWNSGEIGPKKDLVGKLRTAVIQKGIEFGVYYSIIDWESVPSHRCNGGYFIPQKDVEKYGVTKETYLKEILKPQLYELVETYEPSLIFSDGGEWDLTEEESSVRSFLSWLYQESPVKDKVVVNDRFYKEMPGNHGDYYSTEYRDKVIGGHPWEESRGIGKSYGFNRAERLEDYSTSKELISELVSIVSKGGNFLLNIGPMADGTIPIHEVERLMEIGAWLEICGEAIYDTTPYEEESKIPVTAKDEALYLFLQSTDFKKIPFLLGQERKIQKIEVLGVQKDCHFSYDQEQLEISVDNLEKVIRLSERFGMNVVKIIT</sequence>
<dbReference type="GO" id="GO:0004560">
    <property type="term" value="F:alpha-L-fucosidase activity"/>
    <property type="evidence" value="ECO:0007669"/>
    <property type="project" value="InterPro"/>
</dbReference>
<dbReference type="Proteomes" id="UP001148455">
    <property type="component" value="Unassembled WGS sequence"/>
</dbReference>
<dbReference type="Proteomes" id="UP000234849">
    <property type="component" value="Unassembled WGS sequence"/>
</dbReference>
<comment type="function">
    <text evidence="1">Alpha-L-fucosidase is responsible for hydrolyzing the alpha-1,6-linked fucose joined to the reducing-end N-acetylglucosamine of the carbohydrate moieties of glycoproteins.</text>
</comment>
<dbReference type="GO" id="GO:0016139">
    <property type="term" value="P:glycoside catabolic process"/>
    <property type="evidence" value="ECO:0007669"/>
    <property type="project" value="TreeGrafter"/>
</dbReference>
<dbReference type="SUPFAM" id="SSF51445">
    <property type="entry name" value="(Trans)glycosidases"/>
    <property type="match status" value="1"/>
</dbReference>
<feature type="domain" description="Glycoside hydrolase family 29 N-terminal" evidence="7">
    <location>
        <begin position="2"/>
        <end position="351"/>
    </location>
</feature>
<evidence type="ECO:0000256" key="4">
    <source>
        <dbReference type="ARBA" id="ARBA00022729"/>
    </source>
</evidence>
<protein>
    <recommendedName>
        <fullName evidence="3">alpha-L-fucosidase</fullName>
        <ecNumber evidence="3">3.2.1.51</ecNumber>
    </recommendedName>
</protein>
<name>A0A2N5NH43_MEDGN</name>
<evidence type="ECO:0000256" key="2">
    <source>
        <dbReference type="ARBA" id="ARBA00007951"/>
    </source>
</evidence>
<keyword evidence="6" id="KW-0326">Glycosidase</keyword>
<dbReference type="RefSeq" id="WP_101879859.1">
    <property type="nucleotide sequence ID" value="NZ_JAPZEC010000022.1"/>
</dbReference>
<dbReference type="InterPro" id="IPR000933">
    <property type="entry name" value="Glyco_hydro_29"/>
</dbReference>
<dbReference type="PANTHER" id="PTHR10030:SF37">
    <property type="entry name" value="ALPHA-L-FUCOSIDASE-RELATED"/>
    <property type="match status" value="1"/>
</dbReference>
<reference evidence="8" key="2">
    <citation type="submission" date="2022-12" db="EMBL/GenBank/DDBJ databases">
        <title>Genome of R. gnavus strain RSHDN_123.</title>
        <authorList>
            <person name="Abdugheni R."/>
        </authorList>
    </citation>
    <scope>NUCLEOTIDE SEQUENCE</scope>
    <source>
        <strain evidence="8">RSHDN_123</strain>
    </source>
</reference>